<keyword evidence="3" id="KW-0326">Glycosidase</keyword>
<dbReference type="EMBL" id="CAXAMN010024696">
    <property type="protein sequence ID" value="CAK9089304.1"/>
    <property type="molecule type" value="Genomic_DNA"/>
</dbReference>
<gene>
    <name evidence="6" type="ORF">CCMP2556_LOCUS43000</name>
</gene>
<evidence type="ECO:0000259" key="5">
    <source>
        <dbReference type="SMART" id="SM01217"/>
    </source>
</evidence>
<dbReference type="Proteomes" id="UP001642484">
    <property type="component" value="Unassembled WGS sequence"/>
</dbReference>
<dbReference type="Pfam" id="PF00933">
    <property type="entry name" value="Glyco_hydro_3"/>
    <property type="match status" value="1"/>
</dbReference>
<keyword evidence="7" id="KW-1185">Reference proteome</keyword>
<dbReference type="InterPro" id="IPR026891">
    <property type="entry name" value="Fn3-like"/>
</dbReference>
<evidence type="ECO:0000313" key="7">
    <source>
        <dbReference type="Proteomes" id="UP001642484"/>
    </source>
</evidence>
<comment type="caution">
    <text evidence="6">The sequence shown here is derived from an EMBL/GenBank/DDBJ whole genome shotgun (WGS) entry which is preliminary data.</text>
</comment>
<dbReference type="Gene3D" id="3.20.20.300">
    <property type="entry name" value="Glycoside hydrolase, family 3, N-terminal domain"/>
    <property type="match status" value="1"/>
</dbReference>
<dbReference type="InterPro" id="IPR013783">
    <property type="entry name" value="Ig-like_fold"/>
</dbReference>
<dbReference type="InterPro" id="IPR002772">
    <property type="entry name" value="Glyco_hydro_3_C"/>
</dbReference>
<evidence type="ECO:0000256" key="3">
    <source>
        <dbReference type="ARBA" id="ARBA00023295"/>
    </source>
</evidence>
<reference evidence="6 7" key="1">
    <citation type="submission" date="2024-02" db="EMBL/GenBank/DDBJ databases">
        <authorList>
            <person name="Chen Y."/>
            <person name="Shah S."/>
            <person name="Dougan E. K."/>
            <person name="Thang M."/>
            <person name="Chan C."/>
        </authorList>
    </citation>
    <scope>NUCLEOTIDE SEQUENCE [LARGE SCALE GENOMIC DNA]</scope>
</reference>
<dbReference type="SMART" id="SM01217">
    <property type="entry name" value="Fn3_like"/>
    <property type="match status" value="1"/>
</dbReference>
<organism evidence="6 7">
    <name type="scientific">Durusdinium trenchii</name>
    <dbReference type="NCBI Taxonomy" id="1381693"/>
    <lineage>
        <taxon>Eukaryota</taxon>
        <taxon>Sar</taxon>
        <taxon>Alveolata</taxon>
        <taxon>Dinophyceae</taxon>
        <taxon>Suessiales</taxon>
        <taxon>Symbiodiniaceae</taxon>
        <taxon>Durusdinium</taxon>
    </lineage>
</organism>
<evidence type="ECO:0000256" key="2">
    <source>
        <dbReference type="ARBA" id="ARBA00022801"/>
    </source>
</evidence>
<dbReference type="PANTHER" id="PTHR42721:SF41">
    <property type="entry name" value="GLYCOSIDE HYDROLASE FAMILY 3 C-TERMINAL DOMAIN-CONTAINING PROTEIN"/>
    <property type="match status" value="1"/>
</dbReference>
<proteinExistence type="predicted"/>
<evidence type="ECO:0000313" key="6">
    <source>
        <dbReference type="EMBL" id="CAK9089304.1"/>
    </source>
</evidence>
<dbReference type="Pfam" id="PF01915">
    <property type="entry name" value="Glyco_hydro_3_C"/>
    <property type="match status" value="1"/>
</dbReference>
<keyword evidence="2" id="KW-0378">Hydrolase</keyword>
<keyword evidence="1 4" id="KW-0732">Signal</keyword>
<name>A0ABP0QMQ1_9DINO</name>
<dbReference type="PANTHER" id="PTHR42721">
    <property type="entry name" value="SUGAR HYDROLASE-RELATED"/>
    <property type="match status" value="1"/>
</dbReference>
<dbReference type="InterPro" id="IPR001764">
    <property type="entry name" value="Glyco_hydro_3_N"/>
</dbReference>
<dbReference type="SUPFAM" id="SSF51445">
    <property type="entry name" value="(Trans)glycosidases"/>
    <property type="match status" value="1"/>
</dbReference>
<dbReference type="InterPro" id="IPR044993">
    <property type="entry name" value="BXL"/>
</dbReference>
<feature type="signal peptide" evidence="4">
    <location>
        <begin position="1"/>
        <end position="25"/>
    </location>
</feature>
<evidence type="ECO:0000256" key="4">
    <source>
        <dbReference type="SAM" id="SignalP"/>
    </source>
</evidence>
<protein>
    <recommendedName>
        <fullName evidence="5">Fibronectin type III-like domain-containing protein</fullName>
    </recommendedName>
</protein>
<accession>A0ABP0QMQ1</accession>
<dbReference type="InterPro" id="IPR017853">
    <property type="entry name" value="GH"/>
</dbReference>
<feature type="domain" description="Fibronectin type III-like" evidence="5">
    <location>
        <begin position="769"/>
        <end position="840"/>
    </location>
</feature>
<sequence length="870" mass="95019">MRHSLGPLMSPVLLMLILAAGLATAQPSYYDAGVSACVPGAGYDHFPFCNTSMPLADRVHDLISRIPDGVKPNLLTARGHLKSRGRQALPELGVPSYYWGTNCIHSSMSANCTKDGRCSTSFPSGPSWSATFDRNVMRSMAAVVGRETRAFFNLGNFTDNGRNGMGLDCWGPVANINRDPRWGRHGEGGTEDPFLMGQLGVAWTKGLQEGEDQRYIQVAVTIKHFDANSLEGGAAADQGYDRHNFSANISKYLLADYYWPAFRASIKLGKAKGVMCSYNSVNGIPVCLDPLMKAARAAWGFDGYVTSDSDAVSDAWRRHHYVKSAAEASCLALKHGQCDIDSGNTYYDHLLEGVKAGHCSMEDINRALFNTLRLRFELGLFDPIKDQPYWMLGQGDIGTDEAKELNLIAALESLVLISNPGILPLKAGQRLAVLGPHGNASMDLIQVDTGVVCPPSPSAHAGEWQAEAADAGQFYCVRTPYQAIQETNGKNGTTTYVRGCDLSDELPGGFQQALAAAKLADVVILGLGISERETLDPKFMEREAHDRDRIDLPPVQQQLANYIIALGKPTVIFLLNGGMVAVEDFMNKKNVALIEAALIRPSMHPVIAHQTITYHIRSMSLQFYRCCCLDWGVGDLYKYSHPGLDSEGSFWPRGSWPEAFYPGMEGANALAQSIFGIANRWGRMPYTVYHSNWTKHNSMLDHDVTHQRTYRYGADAVVPFGFGLSLSTFRLAFASAPTATLPLAYGSDGAVLETVEVEIRNLGPLVGDEVVMAYFHPKKVGLTMYPTKSLFDFQRVKNLQPAARITISFTITENSILLATPGGDLVRAPGDYVLTFENGAGEILSKDLTIHGEQVVVEPFPGKVSSEIFV</sequence>
<evidence type="ECO:0000256" key="1">
    <source>
        <dbReference type="ARBA" id="ARBA00022729"/>
    </source>
</evidence>
<feature type="chain" id="PRO_5045433846" description="Fibronectin type III-like domain-containing protein" evidence="4">
    <location>
        <begin position="26"/>
        <end position="870"/>
    </location>
</feature>
<dbReference type="PRINTS" id="PR00133">
    <property type="entry name" value="GLHYDRLASE3"/>
</dbReference>
<dbReference type="Gene3D" id="3.40.50.1700">
    <property type="entry name" value="Glycoside hydrolase family 3 C-terminal domain"/>
    <property type="match status" value="2"/>
</dbReference>
<dbReference type="InterPro" id="IPR036962">
    <property type="entry name" value="Glyco_hydro_3_N_sf"/>
</dbReference>
<dbReference type="Gene3D" id="2.60.40.10">
    <property type="entry name" value="Immunoglobulins"/>
    <property type="match status" value="1"/>
</dbReference>
<dbReference type="InterPro" id="IPR036881">
    <property type="entry name" value="Glyco_hydro_3_C_sf"/>
</dbReference>
<dbReference type="SUPFAM" id="SSF52279">
    <property type="entry name" value="Beta-D-glucan exohydrolase, C-terminal domain"/>
    <property type="match status" value="2"/>
</dbReference>